<keyword evidence="3" id="KW-0560">Oxidoreductase</keyword>
<evidence type="ECO:0000256" key="2">
    <source>
        <dbReference type="SAM" id="MobiDB-lite"/>
    </source>
</evidence>
<proteinExistence type="inferred from homology"/>
<dbReference type="PANTHER" id="PTHR42879:SF2">
    <property type="entry name" value="3-OXOACYL-[ACYL-CARRIER-PROTEIN] REDUCTASE FABG"/>
    <property type="match status" value="1"/>
</dbReference>
<dbReference type="Pfam" id="PF13561">
    <property type="entry name" value="adh_short_C2"/>
    <property type="match status" value="1"/>
</dbReference>
<dbReference type="GO" id="GO:0016491">
    <property type="term" value="F:oxidoreductase activity"/>
    <property type="evidence" value="ECO:0007669"/>
    <property type="project" value="UniProtKB-KW"/>
</dbReference>
<evidence type="ECO:0000256" key="1">
    <source>
        <dbReference type="ARBA" id="ARBA00006484"/>
    </source>
</evidence>
<dbReference type="PANTHER" id="PTHR42879">
    <property type="entry name" value="3-OXOACYL-(ACYL-CARRIER-PROTEIN) REDUCTASE"/>
    <property type="match status" value="1"/>
</dbReference>
<name>A0ABV7WH38_9MICO</name>
<dbReference type="EMBL" id="JBHRWW010000007">
    <property type="protein sequence ID" value="MFC3689010.1"/>
    <property type="molecule type" value="Genomic_DNA"/>
</dbReference>
<dbReference type="InterPro" id="IPR036291">
    <property type="entry name" value="NAD(P)-bd_dom_sf"/>
</dbReference>
<dbReference type="Gene3D" id="3.40.50.720">
    <property type="entry name" value="NAD(P)-binding Rossmann-like Domain"/>
    <property type="match status" value="1"/>
</dbReference>
<comment type="caution">
    <text evidence="3">The sequence shown here is derived from an EMBL/GenBank/DDBJ whole genome shotgun (WGS) entry which is preliminary data.</text>
</comment>
<feature type="compositionally biased region" description="Gly residues" evidence="2">
    <location>
        <begin position="9"/>
        <end position="21"/>
    </location>
</feature>
<comment type="similarity">
    <text evidence="1">Belongs to the short-chain dehydrogenases/reductases (SDR) family.</text>
</comment>
<sequence>MSPRPAAPGGPGAPGAPGAPGGPAPRWTAVVTGSSSPTGIGLACARALVADGHAVVVTGTTDRALERAEALRAGGARATGVVADLTTAEGVARLVDAAAAVGLPVRVLVNGAGMTSVADPGTSGTLAGTSPEEWQHELDRSLTSAYRVTRALLPHLLAAGDGRVVSVSSVSGPVVAYPGDVAYHAAKAGLVGLTRALALEVAASGTTVNAVAPGWVATGSSEEDELRQGAASPVGRPGTPDEVAAAVAFLASPGASYVTGQVLVVDGGNSVAERHA</sequence>
<organism evidence="3 4">
    <name type="scientific">Aquipuribacter hungaricus</name>
    <dbReference type="NCBI Taxonomy" id="545624"/>
    <lineage>
        <taxon>Bacteria</taxon>
        <taxon>Bacillati</taxon>
        <taxon>Actinomycetota</taxon>
        <taxon>Actinomycetes</taxon>
        <taxon>Micrococcales</taxon>
        <taxon>Intrasporangiaceae</taxon>
        <taxon>Aquipuribacter</taxon>
    </lineage>
</organism>
<evidence type="ECO:0000313" key="3">
    <source>
        <dbReference type="EMBL" id="MFC3689010.1"/>
    </source>
</evidence>
<dbReference type="PRINTS" id="PR00081">
    <property type="entry name" value="GDHRDH"/>
</dbReference>
<accession>A0ABV7WH38</accession>
<dbReference type="InterPro" id="IPR050259">
    <property type="entry name" value="SDR"/>
</dbReference>
<feature type="region of interest" description="Disordered" evidence="2">
    <location>
        <begin position="1"/>
        <end position="33"/>
    </location>
</feature>
<dbReference type="PRINTS" id="PR00080">
    <property type="entry name" value="SDRFAMILY"/>
</dbReference>
<dbReference type="InterPro" id="IPR002347">
    <property type="entry name" value="SDR_fam"/>
</dbReference>
<reference evidence="4" key="1">
    <citation type="journal article" date="2019" name="Int. J. Syst. Evol. Microbiol.">
        <title>The Global Catalogue of Microorganisms (GCM) 10K type strain sequencing project: providing services to taxonomists for standard genome sequencing and annotation.</title>
        <authorList>
            <consortium name="The Broad Institute Genomics Platform"/>
            <consortium name="The Broad Institute Genome Sequencing Center for Infectious Disease"/>
            <person name="Wu L."/>
            <person name="Ma J."/>
        </authorList>
    </citation>
    <scope>NUCLEOTIDE SEQUENCE [LARGE SCALE GENOMIC DNA]</scope>
    <source>
        <strain evidence="4">NCAIM B.02333</strain>
    </source>
</reference>
<evidence type="ECO:0000313" key="4">
    <source>
        <dbReference type="Proteomes" id="UP001595685"/>
    </source>
</evidence>
<keyword evidence="4" id="KW-1185">Reference proteome</keyword>
<gene>
    <name evidence="3" type="ORF">ACFOLH_11720</name>
</gene>
<dbReference type="Proteomes" id="UP001595685">
    <property type="component" value="Unassembled WGS sequence"/>
</dbReference>
<dbReference type="SUPFAM" id="SSF51735">
    <property type="entry name" value="NAD(P)-binding Rossmann-fold domains"/>
    <property type="match status" value="1"/>
</dbReference>
<dbReference type="RefSeq" id="WP_376983991.1">
    <property type="nucleotide sequence ID" value="NZ_JBHRWW010000007.1"/>
</dbReference>
<dbReference type="EC" id="1.1.1.-" evidence="3"/>
<protein>
    <submittedName>
        <fullName evidence="3">SDR family NAD(P)-dependent oxidoreductase</fullName>
        <ecNumber evidence="3">1.1.1.-</ecNumber>
    </submittedName>
</protein>